<dbReference type="AlphaFoldDB" id="A7NGY2"/>
<protein>
    <recommendedName>
        <fullName evidence="3">Polymerase beta nucleotidyltransferase domain-containing protein</fullName>
    </recommendedName>
</protein>
<dbReference type="eggNOG" id="COG1669">
    <property type="taxonomic scope" value="Bacteria"/>
</dbReference>
<dbReference type="EMBL" id="CP000804">
    <property type="protein sequence ID" value="ABU56729.1"/>
    <property type="molecule type" value="Genomic_DNA"/>
</dbReference>
<keyword evidence="2" id="KW-1185">Reference proteome</keyword>
<evidence type="ECO:0008006" key="3">
    <source>
        <dbReference type="Google" id="ProtNLM"/>
    </source>
</evidence>
<reference evidence="1 2" key="1">
    <citation type="submission" date="2007-08" db="EMBL/GenBank/DDBJ databases">
        <title>Complete sequence of Roseiflexus castenholzii DSM 13941.</title>
        <authorList>
            <consortium name="US DOE Joint Genome Institute"/>
            <person name="Copeland A."/>
            <person name="Lucas S."/>
            <person name="Lapidus A."/>
            <person name="Barry K."/>
            <person name="Glavina del Rio T."/>
            <person name="Dalin E."/>
            <person name="Tice H."/>
            <person name="Pitluck S."/>
            <person name="Thompson L.S."/>
            <person name="Brettin T."/>
            <person name="Bruce D."/>
            <person name="Detter J.C."/>
            <person name="Han C."/>
            <person name="Tapia R."/>
            <person name="Schmutz J."/>
            <person name="Larimer F."/>
            <person name="Land M."/>
            <person name="Hauser L."/>
            <person name="Kyrpides N."/>
            <person name="Mikhailova N."/>
            <person name="Bryant D.A."/>
            <person name="Hanada S."/>
            <person name="Tsukatani Y."/>
            <person name="Richardson P."/>
        </authorList>
    </citation>
    <scope>NUCLEOTIDE SEQUENCE [LARGE SCALE GENOMIC DNA]</scope>
    <source>
        <strain evidence="2">DSM 13941 / HLO8</strain>
    </source>
</reference>
<sequence length="203" mass="22670">MSATTDIPGMDRPIEEYVERWRHRHATERERHRRWAQQARHDAERIAMMLRQESGATRVILFGSPITGRFAADFDINLAVDGLAPADYFAAPAKAGKLTEAMHVISLERLRGVATDISAELEQLRRGAEDIAFARNPGHARLFYENLAFKLHNFYTGCKRMVQTVASELNGAPPGGVRPASALARTHGSSLGRPSCRAFWQQC</sequence>
<proteinExistence type="predicted"/>
<dbReference type="HOGENOM" id="CLU_1348070_0_0_0"/>
<dbReference type="STRING" id="383372.Rcas_0600"/>
<organism evidence="1 2">
    <name type="scientific">Roseiflexus castenholzii (strain DSM 13941 / HLO8)</name>
    <dbReference type="NCBI Taxonomy" id="383372"/>
    <lineage>
        <taxon>Bacteria</taxon>
        <taxon>Bacillati</taxon>
        <taxon>Chloroflexota</taxon>
        <taxon>Chloroflexia</taxon>
        <taxon>Chloroflexales</taxon>
        <taxon>Roseiflexineae</taxon>
        <taxon>Roseiflexaceae</taxon>
        <taxon>Roseiflexus</taxon>
    </lineage>
</organism>
<gene>
    <name evidence="1" type="ordered locus">Rcas_0600</name>
</gene>
<dbReference type="KEGG" id="rca:Rcas_0600"/>
<accession>A7NGY2</accession>
<evidence type="ECO:0000313" key="1">
    <source>
        <dbReference type="EMBL" id="ABU56729.1"/>
    </source>
</evidence>
<name>A7NGY2_ROSCS</name>
<dbReference type="Proteomes" id="UP000000263">
    <property type="component" value="Chromosome"/>
</dbReference>
<dbReference type="RefSeq" id="WP_012119160.1">
    <property type="nucleotide sequence ID" value="NC_009767.1"/>
</dbReference>
<evidence type="ECO:0000313" key="2">
    <source>
        <dbReference type="Proteomes" id="UP000000263"/>
    </source>
</evidence>
<dbReference type="OrthoDB" id="166888at2"/>
<dbReference type="eggNOG" id="COG3007">
    <property type="taxonomic scope" value="Bacteria"/>
</dbReference>